<organism evidence="3 5">
    <name type="scientific">Mycobacterium marseillense</name>
    <dbReference type="NCBI Taxonomy" id="701042"/>
    <lineage>
        <taxon>Bacteria</taxon>
        <taxon>Bacillati</taxon>
        <taxon>Actinomycetota</taxon>
        <taxon>Actinomycetes</taxon>
        <taxon>Mycobacteriales</taxon>
        <taxon>Mycobacteriaceae</taxon>
        <taxon>Mycobacterium</taxon>
        <taxon>Mycobacterium avium complex (MAC)</taxon>
    </lineage>
</organism>
<keyword evidence="6" id="KW-1185">Reference proteome</keyword>
<reference evidence="4" key="3">
    <citation type="submission" date="2020-02" db="EMBL/GenBank/DDBJ databases">
        <authorList>
            <person name="Matsumoto Y."/>
            <person name="Kinjo T."/>
            <person name="Motooka D."/>
            <person name="Nabeya D."/>
            <person name="Jung N."/>
            <person name="Uechi K."/>
            <person name="Horii T."/>
            <person name="Iida T."/>
            <person name="Fujita J."/>
            <person name="Nakamura S."/>
        </authorList>
    </citation>
    <scope>NUCLEOTIDE SEQUENCE</scope>
    <source>
        <strain evidence="4">JCM 17324</strain>
    </source>
</reference>
<feature type="compositionally biased region" description="Polar residues" evidence="1">
    <location>
        <begin position="92"/>
        <end position="101"/>
    </location>
</feature>
<evidence type="ECO:0000256" key="1">
    <source>
        <dbReference type="SAM" id="MobiDB-lite"/>
    </source>
</evidence>
<evidence type="ECO:0000313" key="3">
    <source>
        <dbReference type="EMBL" id="ASW91135.1"/>
    </source>
</evidence>
<evidence type="ECO:0000259" key="2">
    <source>
        <dbReference type="Pfam" id="PF10006"/>
    </source>
</evidence>
<evidence type="ECO:0000313" key="4">
    <source>
        <dbReference type="EMBL" id="BBY10960.1"/>
    </source>
</evidence>
<dbReference type="EMBL" id="AP022584">
    <property type="protein sequence ID" value="BBY10960.1"/>
    <property type="molecule type" value="Genomic_DNA"/>
</dbReference>
<feature type="domain" description="DUF2249" evidence="2">
    <location>
        <begin position="5"/>
        <end position="73"/>
    </location>
</feature>
<dbReference type="EMBL" id="CP023147">
    <property type="protein sequence ID" value="ASW91135.1"/>
    <property type="molecule type" value="Genomic_DNA"/>
</dbReference>
<dbReference type="InterPro" id="IPR018720">
    <property type="entry name" value="DUF2249"/>
</dbReference>
<dbReference type="RefSeq" id="WP_067168170.1">
    <property type="nucleotide sequence ID" value="NZ_AP022584.1"/>
</dbReference>
<reference evidence="4 6" key="2">
    <citation type="journal article" date="2019" name="Emerg. Microbes Infect.">
        <title>Comprehensive subspecies identification of 175 nontuberculous mycobacteria species based on 7547 genomic profiles.</title>
        <authorList>
            <person name="Matsumoto Y."/>
            <person name="Kinjo T."/>
            <person name="Motooka D."/>
            <person name="Nabeya D."/>
            <person name="Jung N."/>
            <person name="Uechi K."/>
            <person name="Horii T."/>
            <person name="Iida T."/>
            <person name="Fujita J."/>
            <person name="Nakamura S."/>
        </authorList>
    </citation>
    <scope>NUCLEOTIDE SEQUENCE [LARGE SCALE GENOMIC DNA]</scope>
    <source>
        <strain evidence="4 6">JCM 17324</strain>
    </source>
</reference>
<reference evidence="3 5" key="1">
    <citation type="submission" date="2017-08" db="EMBL/GenBank/DDBJ databases">
        <title>Phylogentic analysis of Mycobacterium avium complex whole genomes.</title>
        <authorList>
            <person name="Caverly L.J."/>
            <person name="Spilker T."/>
            <person name="LiPuma J."/>
        </authorList>
    </citation>
    <scope>NUCLEOTIDE SEQUENCE [LARGE SCALE GENOMIC DNA]</scope>
    <source>
        <strain evidence="3 5">FLAC0026</strain>
    </source>
</reference>
<dbReference type="AlphaFoldDB" id="A0AAC9YLE6"/>
<dbReference type="Pfam" id="PF10006">
    <property type="entry name" value="DUF2249"/>
    <property type="match status" value="1"/>
</dbReference>
<sequence>MTANELDVRELRKPDKHPTIFAAYGALQVGESFVLVNNHDPKHLREEFEADYPGGYEWEYLDEGPVWRIRIGKLNDTPPPVRRGHHELVLESPQSAARQEI</sequence>
<dbReference type="Proteomes" id="UP000216246">
    <property type="component" value="Chromosome"/>
</dbReference>
<evidence type="ECO:0000313" key="5">
    <source>
        <dbReference type="Proteomes" id="UP000216246"/>
    </source>
</evidence>
<name>A0AAC9YLE6_9MYCO</name>
<dbReference type="KEGG" id="mmal:CKJ54_15575"/>
<gene>
    <name evidence="3" type="ORF">CKJ54_15575</name>
    <name evidence="4" type="ORF">MMARJ_17000</name>
</gene>
<dbReference type="Proteomes" id="UP000466831">
    <property type="component" value="Chromosome"/>
</dbReference>
<protein>
    <submittedName>
        <fullName evidence="3">DUF2249 domain-containing protein</fullName>
    </submittedName>
</protein>
<evidence type="ECO:0000313" key="6">
    <source>
        <dbReference type="Proteomes" id="UP000466831"/>
    </source>
</evidence>
<feature type="region of interest" description="Disordered" evidence="1">
    <location>
        <begin position="78"/>
        <end position="101"/>
    </location>
</feature>
<accession>A0AAC9YLE6</accession>
<proteinExistence type="predicted"/>